<gene>
    <name evidence="2" type="ORF">Scep_009941</name>
</gene>
<dbReference type="AlphaFoldDB" id="A0AAP0PGM2"/>
<feature type="region of interest" description="Disordered" evidence="1">
    <location>
        <begin position="323"/>
        <end position="358"/>
    </location>
</feature>
<keyword evidence="3" id="KW-1185">Reference proteome</keyword>
<evidence type="ECO:0000313" key="3">
    <source>
        <dbReference type="Proteomes" id="UP001419268"/>
    </source>
</evidence>
<sequence length="358" mass="38328">MDYSYTVIRHRKICLEICAFWAIFHCCSPRVTPSFAGFLMQSTCHGPIADASPCKAAKGLCRTNQKSTRVSLFVTAASSKSIPPIAARHVTAANKPNKSHSDTWRSCCYGSVITAVLLQSYCATSPCPPPLPNRTLTPAARAASKQHSSKRHGAAAVRDPRSGASSAPASDPWRHSRTATAAARRASRGTRCGERRGGALSAGRMRESTNVDDAIECRRSYPEAPMGPLGYFPLPRTRTRAHRVQVREPIESGTIEPKRLNGTGLDGLTYLYPVGASSSPGRGKYPRGPMALRIASTALKRIPGQRAVGSLQKGAPFCWAHDPPVVGSARTPSTLDPPKGPIQSASPRPRGSNPRLEG</sequence>
<reference evidence="2 3" key="1">
    <citation type="submission" date="2024-01" db="EMBL/GenBank/DDBJ databases">
        <title>Genome assemblies of Stephania.</title>
        <authorList>
            <person name="Yang L."/>
        </authorList>
    </citation>
    <scope>NUCLEOTIDE SEQUENCE [LARGE SCALE GENOMIC DNA]</scope>
    <source>
        <strain evidence="2">JXDWG</strain>
        <tissue evidence="2">Leaf</tissue>
    </source>
</reference>
<dbReference type="Proteomes" id="UP001419268">
    <property type="component" value="Unassembled WGS sequence"/>
</dbReference>
<organism evidence="2 3">
    <name type="scientific">Stephania cephalantha</name>
    <dbReference type="NCBI Taxonomy" id="152367"/>
    <lineage>
        <taxon>Eukaryota</taxon>
        <taxon>Viridiplantae</taxon>
        <taxon>Streptophyta</taxon>
        <taxon>Embryophyta</taxon>
        <taxon>Tracheophyta</taxon>
        <taxon>Spermatophyta</taxon>
        <taxon>Magnoliopsida</taxon>
        <taxon>Ranunculales</taxon>
        <taxon>Menispermaceae</taxon>
        <taxon>Menispermoideae</taxon>
        <taxon>Cissampelideae</taxon>
        <taxon>Stephania</taxon>
    </lineage>
</organism>
<protein>
    <submittedName>
        <fullName evidence="2">Uncharacterized protein</fullName>
    </submittedName>
</protein>
<accession>A0AAP0PGM2</accession>
<name>A0AAP0PGM2_9MAGN</name>
<dbReference type="EMBL" id="JBBNAG010000004">
    <property type="protein sequence ID" value="KAK9140260.1"/>
    <property type="molecule type" value="Genomic_DNA"/>
</dbReference>
<feature type="compositionally biased region" description="Basic and acidic residues" evidence="1">
    <location>
        <begin position="204"/>
        <end position="213"/>
    </location>
</feature>
<comment type="caution">
    <text evidence="2">The sequence shown here is derived from an EMBL/GenBank/DDBJ whole genome shotgun (WGS) entry which is preliminary data.</text>
</comment>
<feature type="region of interest" description="Disordered" evidence="1">
    <location>
        <begin position="133"/>
        <end position="213"/>
    </location>
</feature>
<evidence type="ECO:0000256" key="1">
    <source>
        <dbReference type="SAM" id="MobiDB-lite"/>
    </source>
</evidence>
<evidence type="ECO:0000313" key="2">
    <source>
        <dbReference type="EMBL" id="KAK9140260.1"/>
    </source>
</evidence>
<proteinExistence type="predicted"/>